<sequence>MKKLIYIFLLLPLIAFSQTQGQNYIKKLTYKEETTTSDATKARVEVTYYDGIGRPIQQVAHKMSGTGKDLITHMEYDPYGRTAKEYLPYESANSAMDFDPTALSNVISFYQTTEFENTSNPYSETIYDHSPLNRPVEKGAPGTTWLADPDSDTDHTVKMVYSLNTSTDAVKYLYATAIWSSTYQIYTTTYTSSSTYPANQLYKTVTKDENWTAGNNNTTVEFTNMKGQLVLKRNYEGGTAHDTYYVYDQYGNLSYVLPPLMNGSFTYLTNLGYQYRYDKRNRLVEKKLPGKAWEYIVYDPGDRVVATGPALSPFGGDETQTGWNYTIYTSHDRPAIIAWFPQSGFSSTIRKNLQATYDTYFHKAERGAGMVDNIAIDYRLSPQMISYPGLKLLKVNYYDNYTWNGAVAPTQGMVVENQAVTLKVKSLPTGSWTRALVGAADTSGSITYIYYDEKGRPILSRTNNYLGGYTQTDTQLDYDGTPISTYTRHKRVTGDTELTVREDFTYTDQDRLYTHTHKINSGTETRLVRNSYDKLGRLNKKEVGDYAGVSSQIINYDYNVRGWLKAINNVDNLIGNLLQPTDLFALKINYDQVENAPNSNFKPLYNGNISEIYWRTNTDNVLREYSYRYDDLNRLEEAVYQRPNLAVPTTNAYNESITYDKNGNILHLDRFGGVDTSTGAIQIDNNTYTYYSGTNRLRKITDVTNSTQGFKDGANVTDEYTYDSFGNLLTDANKGITSIIYNTNYLPVEIMFNNDTSKKINYLYDADGVKLKKTVTDGTTITTTDYLSGFQYKNVVLESFPTAEGYIEHTLSSGTSTYKYIYNYTDHLGNVRMKYYGAAGRGGITSITKIEESHYYPFGLRHNGYNDLETNKNKYKYNGKELQDELGLNMYDYGARNYDPAIGRWMNLDPLAEKYVSFSPYNYCINNPISFKDPDGRDIINIKGGVQFTGIHAGIAYNIIKNQLNKKEKFKGVHFVTEGETPNIYRHTLNAFMQGKPSVLHYDSDKKAKARRRYHATKVLPSPPSGMQRDEYPFASTIEGGLGAAVTYVPREENNKQGQDLQRLYNTLESGDAFLVFPVPKGKGREALPDPVSKPVQYTVPVPNPDSSFYDRVGEATGLSGTALLLYFIVSETTRLVPARNLIPVP</sequence>
<feature type="chain" id="PRO_5022902145" evidence="1">
    <location>
        <begin position="22"/>
        <end position="1146"/>
    </location>
</feature>
<keyword evidence="5" id="KW-1185">Reference proteome</keyword>
<dbReference type="PANTHER" id="PTHR32305:SF15">
    <property type="entry name" value="PROTEIN RHSA-RELATED"/>
    <property type="match status" value="1"/>
</dbReference>
<feature type="signal peptide" evidence="1">
    <location>
        <begin position="1"/>
        <end position="21"/>
    </location>
</feature>
<dbReference type="OrthoDB" id="2972467at2"/>
<dbReference type="RefSeq" id="WP_147581952.1">
    <property type="nucleotide sequence ID" value="NZ_CP042831.1"/>
</dbReference>
<feature type="domain" description="Deoxyribonuclease NucA/NucB" evidence="2">
    <location>
        <begin position="992"/>
        <end position="1076"/>
    </location>
</feature>
<dbReference type="InterPro" id="IPR050708">
    <property type="entry name" value="T6SS_VgrG/RHS"/>
</dbReference>
<reference evidence="4 5" key="1">
    <citation type="submission" date="2019-08" db="EMBL/GenBank/DDBJ databases">
        <title>Flavobacterium alkalisoli sp. nov., isolated from rhizosphere soil of Suaeda salsa.</title>
        <authorList>
            <person name="Sun J.-Q."/>
            <person name="Xu L."/>
        </authorList>
    </citation>
    <scope>NUCLEOTIDE SEQUENCE [LARGE SCALE GENOMIC DNA]</scope>
    <source>
        <strain evidence="4 5">XS-5</strain>
    </source>
</reference>
<proteinExistence type="predicted"/>
<dbReference type="Gene3D" id="2.180.10.10">
    <property type="entry name" value="RHS repeat-associated core"/>
    <property type="match status" value="2"/>
</dbReference>
<evidence type="ECO:0000259" key="3">
    <source>
        <dbReference type="Pfam" id="PF20041"/>
    </source>
</evidence>
<dbReference type="InterPro" id="IPR045619">
    <property type="entry name" value="DUF6443"/>
</dbReference>
<evidence type="ECO:0000259" key="2">
    <source>
        <dbReference type="Pfam" id="PF14040"/>
    </source>
</evidence>
<evidence type="ECO:0000313" key="4">
    <source>
        <dbReference type="EMBL" id="QEE48468.1"/>
    </source>
</evidence>
<dbReference type="InterPro" id="IPR022385">
    <property type="entry name" value="Rhs_assc_core"/>
</dbReference>
<name>A0A5B9FRV1_9FLAO</name>
<dbReference type="Proteomes" id="UP000321222">
    <property type="component" value="Chromosome"/>
</dbReference>
<gene>
    <name evidence="4" type="ORF">FUA48_02420</name>
</gene>
<dbReference type="KEGG" id="fak:FUA48_02420"/>
<feature type="domain" description="DUF6443" evidence="3">
    <location>
        <begin position="29"/>
        <end position="157"/>
    </location>
</feature>
<dbReference type="AlphaFoldDB" id="A0A5B9FRV1"/>
<dbReference type="PANTHER" id="PTHR32305">
    <property type="match status" value="1"/>
</dbReference>
<evidence type="ECO:0000313" key="5">
    <source>
        <dbReference type="Proteomes" id="UP000321222"/>
    </source>
</evidence>
<dbReference type="InterPro" id="IPR029476">
    <property type="entry name" value="DNase_NucA_NucB"/>
</dbReference>
<dbReference type="NCBIfam" id="TIGR03696">
    <property type="entry name" value="Rhs_assc_core"/>
    <property type="match status" value="1"/>
</dbReference>
<keyword evidence="1" id="KW-0732">Signal</keyword>
<evidence type="ECO:0000256" key="1">
    <source>
        <dbReference type="SAM" id="SignalP"/>
    </source>
</evidence>
<protein>
    <submittedName>
        <fullName evidence="4">Type IV secretion protein Rhs</fullName>
    </submittedName>
</protein>
<dbReference type="Pfam" id="PF14040">
    <property type="entry name" value="DNase_NucA_NucB"/>
    <property type="match status" value="1"/>
</dbReference>
<accession>A0A5B9FRV1</accession>
<dbReference type="Pfam" id="PF20041">
    <property type="entry name" value="DUF6443"/>
    <property type="match status" value="1"/>
</dbReference>
<dbReference type="EMBL" id="CP042831">
    <property type="protein sequence ID" value="QEE48468.1"/>
    <property type="molecule type" value="Genomic_DNA"/>
</dbReference>
<organism evidence="4 5">
    <name type="scientific">Flavobacterium alkalisoli</name>
    <dbReference type="NCBI Taxonomy" id="2602769"/>
    <lineage>
        <taxon>Bacteria</taxon>
        <taxon>Pseudomonadati</taxon>
        <taxon>Bacteroidota</taxon>
        <taxon>Flavobacteriia</taxon>
        <taxon>Flavobacteriales</taxon>
        <taxon>Flavobacteriaceae</taxon>
        <taxon>Flavobacterium</taxon>
    </lineage>
</organism>